<dbReference type="InterPro" id="IPR001466">
    <property type="entry name" value="Beta-lactam-related"/>
</dbReference>
<name>A0A1G7J342_CHIFI</name>
<evidence type="ECO:0000313" key="3">
    <source>
        <dbReference type="Proteomes" id="UP000199045"/>
    </source>
</evidence>
<dbReference type="STRING" id="104663.SAMN04488121_1011072"/>
<evidence type="ECO:0000313" key="2">
    <source>
        <dbReference type="EMBL" id="SDF18929.1"/>
    </source>
</evidence>
<reference evidence="3" key="1">
    <citation type="submission" date="2016-10" db="EMBL/GenBank/DDBJ databases">
        <authorList>
            <person name="Varghese N."/>
            <person name="Submissions S."/>
        </authorList>
    </citation>
    <scope>NUCLEOTIDE SEQUENCE [LARGE SCALE GENOMIC DNA]</scope>
    <source>
        <strain evidence="3">DSM 527</strain>
    </source>
</reference>
<dbReference type="OrthoDB" id="9797709at2"/>
<dbReference type="EMBL" id="FNBN01000001">
    <property type="protein sequence ID" value="SDF18929.1"/>
    <property type="molecule type" value="Genomic_DNA"/>
</dbReference>
<dbReference type="PANTHER" id="PTHR46825">
    <property type="entry name" value="D-ALANYL-D-ALANINE-CARBOXYPEPTIDASE/ENDOPEPTIDASE AMPH"/>
    <property type="match status" value="1"/>
</dbReference>
<dbReference type="PROSITE" id="PS51257">
    <property type="entry name" value="PROKAR_LIPOPROTEIN"/>
    <property type="match status" value="1"/>
</dbReference>
<organism evidence="2 3">
    <name type="scientific">Chitinophaga filiformis</name>
    <name type="common">Myxococcus filiformis</name>
    <name type="synonym">Flexibacter filiformis</name>
    <dbReference type="NCBI Taxonomy" id="104663"/>
    <lineage>
        <taxon>Bacteria</taxon>
        <taxon>Pseudomonadati</taxon>
        <taxon>Bacteroidota</taxon>
        <taxon>Chitinophagia</taxon>
        <taxon>Chitinophagales</taxon>
        <taxon>Chitinophagaceae</taxon>
        <taxon>Chitinophaga</taxon>
    </lineage>
</organism>
<gene>
    <name evidence="2" type="ORF">SAMN04488121_1011072</name>
</gene>
<feature type="domain" description="Beta-lactamase-related" evidence="1">
    <location>
        <begin position="50"/>
        <end position="368"/>
    </location>
</feature>
<sequence>MRPIVLVCLSFVLSISCSTTRKSTSYNNTITNIENHLYTISASGKETGTAQTVPQRMAALGIKGMSVAVFDEGKIIWTRCYGLRNEHDAIDSATVFQAASISKPLTSMAMLRLWENGLFSLDTDVNQYLKKWKIPENEFTAQDKVTIRRIISHMAGLTVHGFAGYRPQDSLPNLTQILDGSPPANSQPVRVYLRPGIKESYSGGGFTILQLLIEEITGKPFASAMEELIIKPVDMRHSQFSIQLPDRMKANAAAGYFSIDKMVDGEYRRYPEQAAAGLWTTPSDLARFMLAVGDSYRGVDSNSILKPSTAQEVLQKIPGGGGLGFGVDGRGDSLRYRHSGGNAGFSCYAVAFANKGRGVVIMTNSNDGTAVIREYLRSISREYKWPPMWNRE</sequence>
<protein>
    <submittedName>
        <fullName evidence="2">CubicO group peptidase, beta-lactamase class C family</fullName>
    </submittedName>
</protein>
<dbReference type="InterPro" id="IPR050491">
    <property type="entry name" value="AmpC-like"/>
</dbReference>
<dbReference type="SUPFAM" id="SSF56601">
    <property type="entry name" value="beta-lactamase/transpeptidase-like"/>
    <property type="match status" value="1"/>
</dbReference>
<dbReference type="AlphaFoldDB" id="A0A1G7J342"/>
<dbReference type="PANTHER" id="PTHR46825:SF12">
    <property type="entry name" value="PENICILLIN-BINDING PROTEIN 4"/>
    <property type="match status" value="1"/>
</dbReference>
<dbReference type="InterPro" id="IPR012338">
    <property type="entry name" value="Beta-lactam/transpept-like"/>
</dbReference>
<accession>A0A1G7J342</accession>
<proteinExistence type="predicted"/>
<dbReference type="Proteomes" id="UP000199045">
    <property type="component" value="Unassembled WGS sequence"/>
</dbReference>
<dbReference type="Gene3D" id="3.40.710.10">
    <property type="entry name" value="DD-peptidase/beta-lactamase superfamily"/>
    <property type="match status" value="1"/>
</dbReference>
<evidence type="ECO:0000259" key="1">
    <source>
        <dbReference type="Pfam" id="PF00144"/>
    </source>
</evidence>
<dbReference type="RefSeq" id="WP_089829234.1">
    <property type="nucleotide sequence ID" value="NZ_FNBN01000001.1"/>
</dbReference>
<dbReference type="Pfam" id="PF00144">
    <property type="entry name" value="Beta-lactamase"/>
    <property type="match status" value="1"/>
</dbReference>